<feature type="region of interest" description="Disordered" evidence="1">
    <location>
        <begin position="1"/>
        <end position="63"/>
    </location>
</feature>
<reference evidence="2" key="1">
    <citation type="journal article" date="2023" name="Mol. Phylogenet. Evol.">
        <title>Genome-scale phylogeny and comparative genomics of the fungal order Sordariales.</title>
        <authorList>
            <person name="Hensen N."/>
            <person name="Bonometti L."/>
            <person name="Westerberg I."/>
            <person name="Brannstrom I.O."/>
            <person name="Guillou S."/>
            <person name="Cros-Aarteil S."/>
            <person name="Calhoun S."/>
            <person name="Haridas S."/>
            <person name="Kuo A."/>
            <person name="Mondo S."/>
            <person name="Pangilinan J."/>
            <person name="Riley R."/>
            <person name="LaButti K."/>
            <person name="Andreopoulos B."/>
            <person name="Lipzen A."/>
            <person name="Chen C."/>
            <person name="Yan M."/>
            <person name="Daum C."/>
            <person name="Ng V."/>
            <person name="Clum A."/>
            <person name="Steindorff A."/>
            <person name="Ohm R.A."/>
            <person name="Martin F."/>
            <person name="Silar P."/>
            <person name="Natvig D.O."/>
            <person name="Lalanne C."/>
            <person name="Gautier V."/>
            <person name="Ament-Velasquez S.L."/>
            <person name="Kruys A."/>
            <person name="Hutchinson M.I."/>
            <person name="Powell A.J."/>
            <person name="Barry K."/>
            <person name="Miller A.N."/>
            <person name="Grigoriev I.V."/>
            <person name="Debuchy R."/>
            <person name="Gladieux P."/>
            <person name="Hiltunen Thoren M."/>
            <person name="Johannesson H."/>
        </authorList>
    </citation>
    <scope>NUCLEOTIDE SEQUENCE</scope>
    <source>
        <strain evidence="2">CBS 333.67</strain>
    </source>
</reference>
<dbReference type="EMBL" id="JAUDZG010000001">
    <property type="protein sequence ID" value="KAK3309381.1"/>
    <property type="molecule type" value="Genomic_DNA"/>
</dbReference>
<organism evidence="2 3">
    <name type="scientific">Chaetomium strumarium</name>
    <dbReference type="NCBI Taxonomy" id="1170767"/>
    <lineage>
        <taxon>Eukaryota</taxon>
        <taxon>Fungi</taxon>
        <taxon>Dikarya</taxon>
        <taxon>Ascomycota</taxon>
        <taxon>Pezizomycotina</taxon>
        <taxon>Sordariomycetes</taxon>
        <taxon>Sordariomycetidae</taxon>
        <taxon>Sordariales</taxon>
        <taxon>Chaetomiaceae</taxon>
        <taxon>Chaetomium</taxon>
    </lineage>
</organism>
<protein>
    <submittedName>
        <fullName evidence="2">Uncharacterized protein</fullName>
    </submittedName>
</protein>
<feature type="compositionally biased region" description="Basic residues" evidence="1">
    <location>
        <begin position="9"/>
        <end position="21"/>
    </location>
</feature>
<evidence type="ECO:0000313" key="3">
    <source>
        <dbReference type="Proteomes" id="UP001273166"/>
    </source>
</evidence>
<sequence length="198" mass="22495">MEINNQRFRGSRRSPHRKHQRLPSLIPKPSRLLSNVLGFLFQPSQPGPETPDSGPRNASRPLKGGVMISFRRGHHHGALRARRRSYKIKGSFIDDPKADEEAVEKIKEFLAEKDGKAKEGSRSSKSAMAQGLPVAADGETVDEGKTAQKPQRQSQNRHRLQLQRPPRHQRQREREACRHRGRGDRIEVGEVKCVGIRR</sequence>
<dbReference type="RefSeq" id="XP_062725161.1">
    <property type="nucleotide sequence ID" value="XM_062868184.1"/>
</dbReference>
<feature type="compositionally biased region" description="Basic and acidic residues" evidence="1">
    <location>
        <begin position="113"/>
        <end position="122"/>
    </location>
</feature>
<keyword evidence="3" id="KW-1185">Reference proteome</keyword>
<accession>A0AAJ0H050</accession>
<feature type="region of interest" description="Disordered" evidence="1">
    <location>
        <begin position="113"/>
        <end position="184"/>
    </location>
</feature>
<reference evidence="2" key="2">
    <citation type="submission" date="2023-06" db="EMBL/GenBank/DDBJ databases">
        <authorList>
            <consortium name="Lawrence Berkeley National Laboratory"/>
            <person name="Mondo S.J."/>
            <person name="Hensen N."/>
            <person name="Bonometti L."/>
            <person name="Westerberg I."/>
            <person name="Brannstrom I.O."/>
            <person name="Guillou S."/>
            <person name="Cros-Aarteil S."/>
            <person name="Calhoun S."/>
            <person name="Haridas S."/>
            <person name="Kuo A."/>
            <person name="Pangilinan J."/>
            <person name="Riley R."/>
            <person name="Labutti K."/>
            <person name="Andreopoulos B."/>
            <person name="Lipzen A."/>
            <person name="Chen C."/>
            <person name="Yanf M."/>
            <person name="Daum C."/>
            <person name="Ng V."/>
            <person name="Clum A."/>
            <person name="Steindorff A."/>
            <person name="Ohm R."/>
            <person name="Martin F."/>
            <person name="Silar P."/>
            <person name="Natvig D."/>
            <person name="Lalanne C."/>
            <person name="Gautier V."/>
            <person name="Ament-Velasquez S.L."/>
            <person name="Kruys A."/>
            <person name="Hutchinson M.I."/>
            <person name="Powell A.J."/>
            <person name="Barry K."/>
            <person name="Miller A.N."/>
            <person name="Grigoriev I.V."/>
            <person name="Debuchy R."/>
            <person name="Gladieux P."/>
            <person name="Thoren M.H."/>
            <person name="Johannesson H."/>
        </authorList>
    </citation>
    <scope>NUCLEOTIDE SEQUENCE</scope>
    <source>
        <strain evidence="2">CBS 333.67</strain>
    </source>
</reference>
<name>A0AAJ0H050_9PEZI</name>
<gene>
    <name evidence="2" type="ORF">B0T15DRAFT_515355</name>
</gene>
<feature type="compositionally biased region" description="Basic residues" evidence="1">
    <location>
        <begin position="155"/>
        <end position="171"/>
    </location>
</feature>
<evidence type="ECO:0000256" key="1">
    <source>
        <dbReference type="SAM" id="MobiDB-lite"/>
    </source>
</evidence>
<dbReference type="Proteomes" id="UP001273166">
    <property type="component" value="Unassembled WGS sequence"/>
</dbReference>
<dbReference type="AlphaFoldDB" id="A0AAJ0H050"/>
<feature type="compositionally biased region" description="Basic and acidic residues" evidence="1">
    <location>
        <begin position="172"/>
        <end position="184"/>
    </location>
</feature>
<evidence type="ECO:0000313" key="2">
    <source>
        <dbReference type="EMBL" id="KAK3309381.1"/>
    </source>
</evidence>
<dbReference type="GeneID" id="87887013"/>
<proteinExistence type="predicted"/>
<comment type="caution">
    <text evidence="2">The sequence shown here is derived from an EMBL/GenBank/DDBJ whole genome shotgun (WGS) entry which is preliminary data.</text>
</comment>